<evidence type="ECO:0000313" key="3">
    <source>
        <dbReference type="Proteomes" id="UP000507470"/>
    </source>
</evidence>
<evidence type="ECO:0000313" key="2">
    <source>
        <dbReference type="EMBL" id="CAC5384366.1"/>
    </source>
</evidence>
<accession>A0A6J8BL74</accession>
<dbReference type="AlphaFoldDB" id="A0A6J8BL74"/>
<name>A0A6J8BL74_MYTCO</name>
<dbReference type="Proteomes" id="UP000507470">
    <property type="component" value="Unassembled WGS sequence"/>
</dbReference>
<keyword evidence="3" id="KW-1185">Reference proteome</keyword>
<dbReference type="OrthoDB" id="6107647at2759"/>
<proteinExistence type="predicted"/>
<organism evidence="2 3">
    <name type="scientific">Mytilus coruscus</name>
    <name type="common">Sea mussel</name>
    <dbReference type="NCBI Taxonomy" id="42192"/>
    <lineage>
        <taxon>Eukaryota</taxon>
        <taxon>Metazoa</taxon>
        <taxon>Spiralia</taxon>
        <taxon>Lophotrochozoa</taxon>
        <taxon>Mollusca</taxon>
        <taxon>Bivalvia</taxon>
        <taxon>Autobranchia</taxon>
        <taxon>Pteriomorphia</taxon>
        <taxon>Mytilida</taxon>
        <taxon>Mytiloidea</taxon>
        <taxon>Mytilidae</taxon>
        <taxon>Mytilinae</taxon>
        <taxon>Mytilus</taxon>
    </lineage>
</organism>
<feature type="region of interest" description="Disordered" evidence="1">
    <location>
        <begin position="1"/>
        <end position="25"/>
    </location>
</feature>
<dbReference type="EMBL" id="CACVKT020003553">
    <property type="protein sequence ID" value="CAC5384366.1"/>
    <property type="molecule type" value="Genomic_DNA"/>
</dbReference>
<protein>
    <submittedName>
        <fullName evidence="2">Uncharacterized protein</fullName>
    </submittedName>
</protein>
<evidence type="ECO:0000256" key="1">
    <source>
        <dbReference type="SAM" id="MobiDB-lite"/>
    </source>
</evidence>
<gene>
    <name evidence="2" type="ORF">MCOR_20023</name>
</gene>
<sequence length="256" mass="28948">MSTQKLGSVTLPPINSVRNNGGTSPGPMNGIFTNRSNAQQLLYRSVPAKNSGESFSDMLSSSSMGKYGRQHLISSNSPMEYAERFKARPMTKPTLVEFATKELDKVKRHSKSMRTSRRQIEGFFPPMKLRRNGKPLTPDMMDTQMATKMELAPTAYSDIRSKSERGFMANSPFIRRTPDSFRTVQTFPENNIVYPSVISEQDGEYDDLSMLPPPKKILPKRELPWVFRYKVKRNMNELAKIMASKPPSIPTTESPS</sequence>
<reference evidence="2 3" key="1">
    <citation type="submission" date="2020-06" db="EMBL/GenBank/DDBJ databases">
        <authorList>
            <person name="Li R."/>
            <person name="Bekaert M."/>
        </authorList>
    </citation>
    <scope>NUCLEOTIDE SEQUENCE [LARGE SCALE GENOMIC DNA]</scope>
    <source>
        <strain evidence="3">wild</strain>
    </source>
</reference>